<accession>A0ABQ5YMK3</accession>
<keyword evidence="2" id="KW-1185">Reference proteome</keyword>
<dbReference type="EMBL" id="BSOG01000005">
    <property type="protein sequence ID" value="GLR14620.1"/>
    <property type="molecule type" value="Genomic_DNA"/>
</dbReference>
<dbReference type="RefSeq" id="WP_284197693.1">
    <property type="nucleotide sequence ID" value="NZ_BSOG01000005.1"/>
</dbReference>
<proteinExistence type="predicted"/>
<sequence>MEATLYETWRLTLRHLAPEHARRWLYLLAHDAKRWQKVSPMMVWPSRDVACMFPDDLVNRLQAMLASPMAARDVVVLNSHAGECYRARLDTVLQLVAMPGKAGQHDVRLALVEGFICIVPGKLVLLCNHEGGVALWENRNQAA</sequence>
<protein>
    <submittedName>
        <fullName evidence="1">Uncharacterized protein</fullName>
    </submittedName>
</protein>
<dbReference type="Proteomes" id="UP001156706">
    <property type="component" value="Unassembled WGS sequence"/>
</dbReference>
<gene>
    <name evidence="1" type="ORF">GCM10007907_34100</name>
</gene>
<reference evidence="2" key="1">
    <citation type="journal article" date="2019" name="Int. J. Syst. Evol. Microbiol.">
        <title>The Global Catalogue of Microorganisms (GCM) 10K type strain sequencing project: providing services to taxonomists for standard genome sequencing and annotation.</title>
        <authorList>
            <consortium name="The Broad Institute Genomics Platform"/>
            <consortium name="The Broad Institute Genome Sequencing Center for Infectious Disease"/>
            <person name="Wu L."/>
            <person name="Ma J."/>
        </authorList>
    </citation>
    <scope>NUCLEOTIDE SEQUENCE [LARGE SCALE GENOMIC DNA]</scope>
    <source>
        <strain evidence="2">NBRC 110044</strain>
    </source>
</reference>
<evidence type="ECO:0000313" key="2">
    <source>
        <dbReference type="Proteomes" id="UP001156706"/>
    </source>
</evidence>
<comment type="caution">
    <text evidence="1">The sequence shown here is derived from an EMBL/GenBank/DDBJ whole genome shotgun (WGS) entry which is preliminary data.</text>
</comment>
<organism evidence="1 2">
    <name type="scientific">Chitinimonas prasina</name>
    <dbReference type="NCBI Taxonomy" id="1434937"/>
    <lineage>
        <taxon>Bacteria</taxon>
        <taxon>Pseudomonadati</taxon>
        <taxon>Pseudomonadota</taxon>
        <taxon>Betaproteobacteria</taxon>
        <taxon>Neisseriales</taxon>
        <taxon>Chitinibacteraceae</taxon>
        <taxon>Chitinimonas</taxon>
    </lineage>
</organism>
<evidence type="ECO:0000313" key="1">
    <source>
        <dbReference type="EMBL" id="GLR14620.1"/>
    </source>
</evidence>
<name>A0ABQ5YMK3_9NEIS</name>